<name>A0AAE0EJQ5_9ROSI</name>
<comment type="caution">
    <text evidence="1">The sequence shown here is derived from an EMBL/GenBank/DDBJ whole genome shotgun (WGS) entry which is preliminary data.</text>
</comment>
<dbReference type="AlphaFoldDB" id="A0AAE0EJQ5"/>
<dbReference type="PANTHER" id="PTHR47150:SF7">
    <property type="entry name" value="NUCLEASE"/>
    <property type="match status" value="1"/>
</dbReference>
<accession>A0AAE0EJQ5</accession>
<dbReference type="PANTHER" id="PTHR47150">
    <property type="entry name" value="OS12G0169200 PROTEIN"/>
    <property type="match status" value="1"/>
</dbReference>
<evidence type="ECO:0000313" key="2">
    <source>
        <dbReference type="Proteomes" id="UP001281410"/>
    </source>
</evidence>
<gene>
    <name evidence="1" type="ORF">Dsin_002904</name>
</gene>
<sequence length="111" mass="12708">MGRSLFLRIGEKVEARDNYFVQRRDSMGRLGLSALQKITLVFRMLAYGCPVDATDEYIKIGESTIIESLKRFCRALVEEFASEYLTSPNAVVVARLLRLVKIVVFQECWVV</sequence>
<protein>
    <submittedName>
        <fullName evidence="1">Uncharacterized protein</fullName>
    </submittedName>
</protein>
<reference evidence="1" key="1">
    <citation type="journal article" date="2023" name="Plant J.">
        <title>Genome sequences and population genomics provide insights into the demographic history, inbreeding, and mutation load of two 'living fossil' tree species of Dipteronia.</title>
        <authorList>
            <person name="Feng Y."/>
            <person name="Comes H.P."/>
            <person name="Chen J."/>
            <person name="Zhu S."/>
            <person name="Lu R."/>
            <person name="Zhang X."/>
            <person name="Li P."/>
            <person name="Qiu J."/>
            <person name="Olsen K.M."/>
            <person name="Qiu Y."/>
        </authorList>
    </citation>
    <scope>NUCLEOTIDE SEQUENCE</scope>
    <source>
        <strain evidence="1">NBL</strain>
    </source>
</reference>
<keyword evidence="2" id="KW-1185">Reference proteome</keyword>
<dbReference type="EMBL" id="JANJYJ010000001">
    <property type="protein sequence ID" value="KAK3231023.1"/>
    <property type="molecule type" value="Genomic_DNA"/>
</dbReference>
<dbReference type="Proteomes" id="UP001281410">
    <property type="component" value="Unassembled WGS sequence"/>
</dbReference>
<organism evidence="1 2">
    <name type="scientific">Dipteronia sinensis</name>
    <dbReference type="NCBI Taxonomy" id="43782"/>
    <lineage>
        <taxon>Eukaryota</taxon>
        <taxon>Viridiplantae</taxon>
        <taxon>Streptophyta</taxon>
        <taxon>Embryophyta</taxon>
        <taxon>Tracheophyta</taxon>
        <taxon>Spermatophyta</taxon>
        <taxon>Magnoliopsida</taxon>
        <taxon>eudicotyledons</taxon>
        <taxon>Gunneridae</taxon>
        <taxon>Pentapetalae</taxon>
        <taxon>rosids</taxon>
        <taxon>malvids</taxon>
        <taxon>Sapindales</taxon>
        <taxon>Sapindaceae</taxon>
        <taxon>Hippocastanoideae</taxon>
        <taxon>Acereae</taxon>
        <taxon>Dipteronia</taxon>
    </lineage>
</organism>
<proteinExistence type="predicted"/>
<evidence type="ECO:0000313" key="1">
    <source>
        <dbReference type="EMBL" id="KAK3231023.1"/>
    </source>
</evidence>